<feature type="region of interest" description="Disordered" evidence="1">
    <location>
        <begin position="417"/>
        <end position="448"/>
    </location>
</feature>
<evidence type="ECO:0000313" key="2">
    <source>
        <dbReference type="EMBL" id="OEH74293.1"/>
    </source>
</evidence>
<comment type="caution">
    <text evidence="2">The sequence shown here is derived from an EMBL/GenBank/DDBJ whole genome shotgun (WGS) entry which is preliminary data.</text>
</comment>
<evidence type="ECO:0000313" key="3">
    <source>
        <dbReference type="Proteomes" id="UP000095192"/>
    </source>
</evidence>
<dbReference type="InParanoid" id="A0A1D3CSV8"/>
<accession>A0A1D3CSV8</accession>
<name>A0A1D3CSV8_9EIME</name>
<gene>
    <name evidence="2" type="ORF">cyc_03591</name>
</gene>
<reference evidence="2 3" key="1">
    <citation type="journal article" date="2016" name="BMC Genomics">
        <title>Comparative genomics reveals Cyclospora cayetanensis possesses coccidia-like metabolism and invasion components but unique surface antigens.</title>
        <authorList>
            <person name="Liu S."/>
            <person name="Wang L."/>
            <person name="Zheng H."/>
            <person name="Xu Z."/>
            <person name="Roellig D.M."/>
            <person name="Li N."/>
            <person name="Frace M.A."/>
            <person name="Tang K."/>
            <person name="Arrowood M.J."/>
            <person name="Moss D.M."/>
            <person name="Zhang L."/>
            <person name="Feng Y."/>
            <person name="Xiao L."/>
        </authorList>
    </citation>
    <scope>NUCLEOTIDE SEQUENCE [LARGE SCALE GENOMIC DNA]</scope>
    <source>
        <strain evidence="2 3">CHN_HEN01</strain>
    </source>
</reference>
<sequence>MHPSCEASQAILVPDASISLPLSSAVKSAPYNASAALSVEFSVTADKEALPNVIAYCTFLGRVYDAGSLSSWSLSDVKGSSRGCPASTPLCGRRAAEADSQTIPDKDQQLVSADTELPLAPFILPATSVEQFVRDCLSFTVVRTADSEGARSKEALAKASGTRSEGKEKGGRSMVGLRSAIPHGETRMVEMPVAELLLLNEGECVHLPEGMHDILSSLKGIASFRIRVRARNSLLSRELRHLLNPVWLHIKGVRALPPIGPPVSQIQCTHRTSGETKAATPAPLKKRALGAAARSAAADSNLPAPPALAEESKCLFEEPFERRTSVTEGQSKAGAASEGGGPLRYFARARCFSRNLETEPTAPTGPPDALHVRWNRGFLCFWGPAALSQKELRDFLEEQRLEVRLCCSEENAGLTNTTESQFGEKAASGKTQGKQPHKPGTAAEPSASAKMATVKHVRDGGNSAATAVLLDAPAQSLASSTPSDNNGNTMLPECPTSPRSLPYGRAAFCLSALAACGATRLSLSARVLPVLADCTLGGTGFVKRSSTKNTSLDPVPMHLAREGVDKGRLNHGFAESPQEINRLFLLCDMGDSLAAEALHIAEAERILRGDPKEALGESADGVKAIEHEKEAIDQARLSGFLVEDGRRLYGVIEGHAAGRLPAVAACLLSACREGRTGEGKVLYNARLRFSSRRYPVDCGLQILKLLVPVAQAAASPAGLGKSSSAAALAAAAAASKLQTAGLLTRAADLKCHDLFPSYEELRCLGGRSGLEES</sequence>
<protein>
    <submittedName>
        <fullName evidence="2">Uncharacterized protein</fullName>
    </submittedName>
</protein>
<dbReference type="Proteomes" id="UP000095192">
    <property type="component" value="Unassembled WGS sequence"/>
</dbReference>
<dbReference type="EMBL" id="JROU02002071">
    <property type="protein sequence ID" value="OEH74293.1"/>
    <property type="molecule type" value="Genomic_DNA"/>
</dbReference>
<keyword evidence="3" id="KW-1185">Reference proteome</keyword>
<dbReference type="VEuPathDB" id="ToxoDB:cyc_03591"/>
<dbReference type="AlphaFoldDB" id="A0A1D3CSV8"/>
<proteinExistence type="predicted"/>
<dbReference type="VEuPathDB" id="ToxoDB:LOC34620259"/>
<feature type="region of interest" description="Disordered" evidence="1">
    <location>
        <begin position="150"/>
        <end position="172"/>
    </location>
</feature>
<evidence type="ECO:0000256" key="1">
    <source>
        <dbReference type="SAM" id="MobiDB-lite"/>
    </source>
</evidence>
<organism evidence="2 3">
    <name type="scientific">Cyclospora cayetanensis</name>
    <dbReference type="NCBI Taxonomy" id="88456"/>
    <lineage>
        <taxon>Eukaryota</taxon>
        <taxon>Sar</taxon>
        <taxon>Alveolata</taxon>
        <taxon>Apicomplexa</taxon>
        <taxon>Conoidasida</taxon>
        <taxon>Coccidia</taxon>
        <taxon>Eucoccidiorida</taxon>
        <taxon>Eimeriorina</taxon>
        <taxon>Eimeriidae</taxon>
        <taxon>Cyclospora</taxon>
    </lineage>
</organism>